<comment type="caution">
    <text evidence="2">The sequence shown here is derived from an EMBL/GenBank/DDBJ whole genome shotgun (WGS) entry which is preliminary data.</text>
</comment>
<keyword evidence="3" id="KW-1185">Reference proteome</keyword>
<evidence type="ECO:0000313" key="2">
    <source>
        <dbReference type="EMBL" id="MDF8332300.1"/>
    </source>
</evidence>
<reference evidence="2 3" key="1">
    <citation type="submission" date="2023-03" db="EMBL/GenBank/DDBJ databases">
        <title>Novosphingobium cyanobacteriorum sp. nov., isolated from a eutrophic reservoir during the Microcystis bloom period.</title>
        <authorList>
            <person name="Kang M."/>
            <person name="Le V."/>
            <person name="Ko S.-R."/>
            <person name="Lee S.-A."/>
            <person name="Ahn C.-Y."/>
        </authorList>
    </citation>
    <scope>NUCLEOTIDE SEQUENCE [LARGE SCALE GENOMIC DNA]</scope>
    <source>
        <strain evidence="2 3">HBC54</strain>
    </source>
</reference>
<gene>
    <name evidence="2" type="ORF">POM99_03730</name>
</gene>
<keyword evidence="1" id="KW-0732">Signal</keyword>
<dbReference type="Proteomes" id="UP001222770">
    <property type="component" value="Unassembled WGS sequence"/>
</dbReference>
<dbReference type="EMBL" id="JAROCY010000003">
    <property type="protein sequence ID" value="MDF8332300.1"/>
    <property type="molecule type" value="Genomic_DNA"/>
</dbReference>
<evidence type="ECO:0000256" key="1">
    <source>
        <dbReference type="SAM" id="SignalP"/>
    </source>
</evidence>
<evidence type="ECO:0008006" key="4">
    <source>
        <dbReference type="Google" id="ProtNLM"/>
    </source>
</evidence>
<sequence>MTMRKTIAAIALLLGTGASLPVLAQAVVVRSTGPSAAQYPPGKRLPSGTAVALRGGDVVTVLDRVGTRVLKGAGNFTIETQITRTSATAALLARSLSMPQAVRAGAVRGEGGTLPSDAPVPVSVWLADIDKAGAGGARVCLPRGSDLYLWRGNTQARRFIWLGEADGGGTVRVAMPMGTAGVAWPKAMLGLAEGHHYRMTDEADQTKSVEFELVMLDPEAVPADAASLGTLLLDNGCKAQFDALVDAVERIDGTAGG</sequence>
<organism evidence="2 3">
    <name type="scientific">Novosphingobium cyanobacteriorum</name>
    <dbReference type="NCBI Taxonomy" id="3024215"/>
    <lineage>
        <taxon>Bacteria</taxon>
        <taxon>Pseudomonadati</taxon>
        <taxon>Pseudomonadota</taxon>
        <taxon>Alphaproteobacteria</taxon>
        <taxon>Sphingomonadales</taxon>
        <taxon>Sphingomonadaceae</taxon>
        <taxon>Novosphingobium</taxon>
    </lineage>
</organism>
<accession>A0ABT6CEG4</accession>
<feature type="signal peptide" evidence="1">
    <location>
        <begin position="1"/>
        <end position="24"/>
    </location>
</feature>
<evidence type="ECO:0000313" key="3">
    <source>
        <dbReference type="Proteomes" id="UP001222770"/>
    </source>
</evidence>
<dbReference type="RefSeq" id="WP_277275464.1">
    <property type="nucleotide sequence ID" value="NZ_JAROCY010000003.1"/>
</dbReference>
<feature type="chain" id="PRO_5047098638" description="DUF4384 domain-containing protein" evidence="1">
    <location>
        <begin position="25"/>
        <end position="257"/>
    </location>
</feature>
<protein>
    <recommendedName>
        <fullName evidence="4">DUF4384 domain-containing protein</fullName>
    </recommendedName>
</protein>
<name>A0ABT6CEG4_9SPHN</name>
<proteinExistence type="predicted"/>